<dbReference type="GO" id="GO:0004222">
    <property type="term" value="F:metalloendopeptidase activity"/>
    <property type="evidence" value="ECO:0007669"/>
    <property type="project" value="InterPro"/>
</dbReference>
<proteinExistence type="inferred from homology"/>
<dbReference type="Gene3D" id="3.30.2010.10">
    <property type="entry name" value="Metalloproteases ('zincins'), catalytic domain"/>
    <property type="match status" value="1"/>
</dbReference>
<dbReference type="GO" id="GO:0005743">
    <property type="term" value="C:mitochondrial inner membrane"/>
    <property type="evidence" value="ECO:0007669"/>
    <property type="project" value="TreeGrafter"/>
</dbReference>
<dbReference type="InterPro" id="IPR051156">
    <property type="entry name" value="Mito/Outer_Membr_Metalloprot"/>
</dbReference>
<evidence type="ECO:0000313" key="8">
    <source>
        <dbReference type="EMBL" id="GBE85642.1"/>
    </source>
</evidence>
<evidence type="ECO:0000259" key="7">
    <source>
        <dbReference type="Pfam" id="PF01435"/>
    </source>
</evidence>
<dbReference type="InterPro" id="IPR001915">
    <property type="entry name" value="Peptidase_M48"/>
</dbReference>
<name>A0A401GTU0_9APHY</name>
<sequence length="378" mass="42343">MLPGVSRALFSSSVRLRFPRCISRRPLAVRQLSSSSPRLARYARFDPEHPLDMRRWDTGMKVVAGVIVGGGVYYVIHLEQVPETGRWRFMDINPKFEAKLAETAREELLAEFKGKTLPPNHPLTRHVRRVVTRILESSNLGTLSSPEHRIVSPEQVLEDLWEPQLRSESETPPGAGGRVWNLLVVNDDKIVNAMASYGSIVVFTGILPVARDEAGLAAILGHEIGHVVARHASERYSEAKVFIFLAYLLELTGLDFGFARMLTTLLYSLPNSRTQEFEADKIGLTLSSKACYDPRSAPEMFARLGKLDEGYLNISFLNTHPTSDKRIKQLEDMLPEAYALQAATPECGDSLRDSLGAFRDTFARGFNKDNESASWRWG</sequence>
<dbReference type="RefSeq" id="XP_027616555.1">
    <property type="nucleotide sequence ID" value="XM_027760754.1"/>
</dbReference>
<evidence type="ECO:0000313" key="9">
    <source>
        <dbReference type="Proteomes" id="UP000287166"/>
    </source>
</evidence>
<evidence type="ECO:0000256" key="1">
    <source>
        <dbReference type="ARBA" id="ARBA00022670"/>
    </source>
</evidence>
<dbReference type="Pfam" id="PF01435">
    <property type="entry name" value="Peptidase_M48"/>
    <property type="match status" value="1"/>
</dbReference>
<dbReference type="STRING" id="139825.A0A401GTU0"/>
<comment type="caution">
    <text evidence="8">The sequence shown here is derived from an EMBL/GenBank/DDBJ whole genome shotgun (WGS) entry which is preliminary data.</text>
</comment>
<keyword evidence="3 6" id="KW-0378">Hydrolase</keyword>
<reference evidence="8 9" key="1">
    <citation type="journal article" date="2018" name="Sci. Rep.">
        <title>Genome sequence of the cauliflower mushroom Sparassis crispa (Hanabiratake) and its association with beneficial usage.</title>
        <authorList>
            <person name="Kiyama R."/>
            <person name="Furutani Y."/>
            <person name="Kawaguchi K."/>
            <person name="Nakanishi T."/>
        </authorList>
    </citation>
    <scope>NUCLEOTIDE SEQUENCE [LARGE SCALE GENOMIC DNA]</scope>
</reference>
<evidence type="ECO:0000256" key="2">
    <source>
        <dbReference type="ARBA" id="ARBA00022723"/>
    </source>
</evidence>
<gene>
    <name evidence="8" type="ORF">SCP_0801620</name>
</gene>
<dbReference type="Proteomes" id="UP000287166">
    <property type="component" value="Unassembled WGS sequence"/>
</dbReference>
<evidence type="ECO:0000256" key="4">
    <source>
        <dbReference type="ARBA" id="ARBA00022833"/>
    </source>
</evidence>
<keyword evidence="4 6" id="KW-0862">Zinc</keyword>
<keyword evidence="9" id="KW-1185">Reference proteome</keyword>
<dbReference type="GO" id="GO:0046872">
    <property type="term" value="F:metal ion binding"/>
    <property type="evidence" value="ECO:0007669"/>
    <property type="project" value="UniProtKB-KW"/>
</dbReference>
<dbReference type="PANTHER" id="PTHR22726:SF1">
    <property type="entry name" value="METALLOENDOPEPTIDASE OMA1, MITOCHONDRIAL"/>
    <property type="match status" value="1"/>
</dbReference>
<dbReference type="GeneID" id="38782559"/>
<protein>
    <submittedName>
        <fullName evidence="8">Mitochondrial metalloendopeptidase OMA1</fullName>
    </submittedName>
</protein>
<dbReference type="FunCoup" id="A0A401GTU0">
    <property type="interactions" value="114"/>
</dbReference>
<dbReference type="InParanoid" id="A0A401GTU0"/>
<evidence type="ECO:0000256" key="6">
    <source>
        <dbReference type="RuleBase" id="RU003983"/>
    </source>
</evidence>
<comment type="similarity">
    <text evidence="6">Belongs to the peptidase M48 family.</text>
</comment>
<feature type="domain" description="Peptidase M48" evidence="7">
    <location>
        <begin position="178"/>
        <end position="333"/>
    </location>
</feature>
<dbReference type="AlphaFoldDB" id="A0A401GTU0"/>
<accession>A0A401GTU0</accession>
<dbReference type="EMBL" id="BFAD01000008">
    <property type="protein sequence ID" value="GBE85642.1"/>
    <property type="molecule type" value="Genomic_DNA"/>
</dbReference>
<evidence type="ECO:0000256" key="5">
    <source>
        <dbReference type="ARBA" id="ARBA00023049"/>
    </source>
</evidence>
<organism evidence="8 9">
    <name type="scientific">Sparassis crispa</name>
    <dbReference type="NCBI Taxonomy" id="139825"/>
    <lineage>
        <taxon>Eukaryota</taxon>
        <taxon>Fungi</taxon>
        <taxon>Dikarya</taxon>
        <taxon>Basidiomycota</taxon>
        <taxon>Agaricomycotina</taxon>
        <taxon>Agaricomycetes</taxon>
        <taxon>Polyporales</taxon>
        <taxon>Sparassidaceae</taxon>
        <taxon>Sparassis</taxon>
    </lineage>
</organism>
<dbReference type="GO" id="GO:0034982">
    <property type="term" value="P:mitochondrial protein processing"/>
    <property type="evidence" value="ECO:0007669"/>
    <property type="project" value="TreeGrafter"/>
</dbReference>
<keyword evidence="5 6" id="KW-0482">Metalloprotease</keyword>
<dbReference type="CDD" id="cd07331">
    <property type="entry name" value="M48C_Oma1_like"/>
    <property type="match status" value="1"/>
</dbReference>
<dbReference type="OrthoDB" id="7464992at2759"/>
<dbReference type="PANTHER" id="PTHR22726">
    <property type="entry name" value="METALLOENDOPEPTIDASE OMA1"/>
    <property type="match status" value="1"/>
</dbReference>
<evidence type="ECO:0000256" key="3">
    <source>
        <dbReference type="ARBA" id="ARBA00022801"/>
    </source>
</evidence>
<keyword evidence="1 6" id="KW-0645">Protease</keyword>
<comment type="cofactor">
    <cofactor evidence="6">
        <name>Zn(2+)</name>
        <dbReference type="ChEBI" id="CHEBI:29105"/>
    </cofactor>
    <text evidence="6">Binds 1 zinc ion per subunit.</text>
</comment>
<keyword evidence="2" id="KW-0479">Metal-binding</keyword>
<dbReference type="GO" id="GO:0006515">
    <property type="term" value="P:protein quality control for misfolded or incompletely synthesized proteins"/>
    <property type="evidence" value="ECO:0007669"/>
    <property type="project" value="TreeGrafter"/>
</dbReference>